<keyword evidence="8 13" id="KW-0406">Ion transport</keyword>
<accession>A0A8R1U3M0</accession>
<dbReference type="PANTHER" id="PTHR11690:SF248">
    <property type="entry name" value="PICKPOCKET 17, ISOFORM A"/>
    <property type="match status" value="1"/>
</dbReference>
<organism evidence="16 17">
    <name type="scientific">Pristionchus pacificus</name>
    <name type="common">Parasitic nematode worm</name>
    <dbReference type="NCBI Taxonomy" id="54126"/>
    <lineage>
        <taxon>Eukaryota</taxon>
        <taxon>Metazoa</taxon>
        <taxon>Ecdysozoa</taxon>
        <taxon>Nematoda</taxon>
        <taxon>Chromadorea</taxon>
        <taxon>Rhabditida</taxon>
        <taxon>Rhabditina</taxon>
        <taxon>Diplogasteromorpha</taxon>
        <taxon>Diplogasteroidea</taxon>
        <taxon>Neodiplogasteridae</taxon>
        <taxon>Pristionchus</taxon>
    </lineage>
</organism>
<sequence length="781" mass="88718">MPLFFTWNRQRQRRGPTHHPSSSSPSFRKGASPNPVGSCSTTPLLPRMQRDETELESVASDFHLRVTEPDETSANLSSLEGERLVDEQQRDPRLPFRALISGTGNYVAGQQRGSGYVPRSGPALAASKAVSSGDYSQEIGDSRRGKSDKEGEVDIGVWWSLVVSVKEISRSVDESEWKKACKEFCERTTLHGLPMALASKHRTIQCLWAVFWLGSLLLCSYQCYSVFQKYNKREKIVNVELDAFHQAVTYSYDAHSEEESRRRKRGAEDGFQNNGGFRYVQYEPVVSNCECTKGEKQECMQKDTVPESLNKSCICNFDREDSSTWPCYDYNTWKEDVCPDCNDGGYCNLPSTADGNDTMKPCLCNTNHDYCLLKSVQRLRRIWEFRGKALPKKGSPFRQDFLKQLKELGYENMTDQVAITTQTKEKLILKMAALPVQRRIALSYGKSEFIKMCSFNGNQCDIERDFKLFIDHTFGNCYTFNANPGRSFTSSRAGPSYGLRLMVFVNASDYLPTTDAVGVRIAIHGQKENPFPDTFGYSAPTGIVSSFGISMRKVNRLNNSDGGNCVPNEAPLGTNYIYKKYEYEPEGCYKSCYQEEITKACKCYDPRLPTINEKRPPCLNATQTSCLIDFAVKYNNKQTSNKCRCKQPCQQDTYSTTYSAAKWPSGSVNMACDQKDCIKYYREHAAMLEIYYEQMSYEIIRESQSYQIVNVLSDIGGQAGLWLGASVLTAVEFFSLLMRLLKIFVRKYDGMFHKKRKASEGPVLRVNGEREEDVNRNYQQL</sequence>
<keyword evidence="3 13" id="KW-0813">Transport</keyword>
<feature type="transmembrane region" description="Helical" evidence="15">
    <location>
        <begin position="719"/>
        <end position="741"/>
    </location>
</feature>
<comment type="subcellular location">
    <subcellularLocation>
        <location evidence="1">Membrane</location>
        <topology evidence="1">Multi-pass membrane protein</topology>
    </subcellularLocation>
</comment>
<dbReference type="GO" id="GO:0035725">
    <property type="term" value="P:sodium ion transmembrane transport"/>
    <property type="evidence" value="ECO:0000318"/>
    <property type="project" value="GO_Central"/>
</dbReference>
<evidence type="ECO:0000256" key="5">
    <source>
        <dbReference type="ARBA" id="ARBA00022692"/>
    </source>
</evidence>
<dbReference type="AlphaFoldDB" id="A0A2A6BEQ4"/>
<comment type="similarity">
    <text evidence="2 13">Belongs to the amiloride-sensitive sodium channel (TC 1.A.6) family.</text>
</comment>
<evidence type="ECO:0000256" key="10">
    <source>
        <dbReference type="ARBA" id="ARBA00023180"/>
    </source>
</evidence>
<evidence type="ECO:0000256" key="1">
    <source>
        <dbReference type="ARBA" id="ARBA00004141"/>
    </source>
</evidence>
<gene>
    <name evidence="16" type="primary">WBGene00089711</name>
</gene>
<evidence type="ECO:0000256" key="2">
    <source>
        <dbReference type="ARBA" id="ARBA00007193"/>
    </source>
</evidence>
<dbReference type="EnsemblMetazoa" id="PPA00157.1">
    <property type="protein sequence ID" value="PPA00157.1"/>
    <property type="gene ID" value="WBGene00089711"/>
</dbReference>
<proteinExistence type="inferred from homology"/>
<reference evidence="16" key="2">
    <citation type="submission" date="2022-06" db="UniProtKB">
        <authorList>
            <consortium name="EnsemblMetazoa"/>
        </authorList>
    </citation>
    <scope>IDENTIFICATION</scope>
    <source>
        <strain evidence="16">PS312</strain>
    </source>
</reference>
<feature type="region of interest" description="Disordered" evidence="14">
    <location>
        <begin position="1"/>
        <end position="44"/>
    </location>
</feature>
<protein>
    <submittedName>
        <fullName evidence="16">Del-1</fullName>
    </submittedName>
</protein>
<dbReference type="Pfam" id="PF00858">
    <property type="entry name" value="ASC"/>
    <property type="match status" value="2"/>
</dbReference>
<evidence type="ECO:0000256" key="9">
    <source>
        <dbReference type="ARBA" id="ARBA00023136"/>
    </source>
</evidence>
<dbReference type="GO" id="GO:0005886">
    <property type="term" value="C:plasma membrane"/>
    <property type="evidence" value="ECO:0000318"/>
    <property type="project" value="GO_Central"/>
</dbReference>
<dbReference type="PRINTS" id="PR01078">
    <property type="entry name" value="AMINACHANNEL"/>
</dbReference>
<keyword evidence="5 13" id="KW-0812">Transmembrane</keyword>
<keyword evidence="12 13" id="KW-0407">Ion channel</keyword>
<dbReference type="Gene3D" id="2.60.470.10">
    <property type="entry name" value="Acid-sensing ion channels like domains"/>
    <property type="match status" value="1"/>
</dbReference>
<evidence type="ECO:0000313" key="16">
    <source>
        <dbReference type="EnsemblMetazoa" id="PPA00157.1"/>
    </source>
</evidence>
<dbReference type="GO" id="GO:0015280">
    <property type="term" value="F:ligand-gated sodium channel activity"/>
    <property type="evidence" value="ECO:0000318"/>
    <property type="project" value="GO_Central"/>
</dbReference>
<dbReference type="FunFam" id="1.10.287.770:FF:000001">
    <property type="entry name" value="Acid-sensing ion channel subunit 1"/>
    <property type="match status" value="1"/>
</dbReference>
<reference evidence="17" key="1">
    <citation type="journal article" date="2008" name="Nat. Genet.">
        <title>The Pristionchus pacificus genome provides a unique perspective on nematode lifestyle and parasitism.</title>
        <authorList>
            <person name="Dieterich C."/>
            <person name="Clifton S.W."/>
            <person name="Schuster L.N."/>
            <person name="Chinwalla A."/>
            <person name="Delehaunty K."/>
            <person name="Dinkelacker I."/>
            <person name="Fulton L."/>
            <person name="Fulton R."/>
            <person name="Godfrey J."/>
            <person name="Minx P."/>
            <person name="Mitreva M."/>
            <person name="Roeseler W."/>
            <person name="Tian H."/>
            <person name="Witte H."/>
            <person name="Yang S.P."/>
            <person name="Wilson R.K."/>
            <person name="Sommer R.J."/>
        </authorList>
    </citation>
    <scope>NUCLEOTIDE SEQUENCE [LARGE SCALE GENOMIC DNA]</scope>
    <source>
        <strain evidence="17">PS312</strain>
    </source>
</reference>
<name>A0A2A6BEQ4_PRIPA</name>
<dbReference type="InterPro" id="IPR001873">
    <property type="entry name" value="ENaC"/>
</dbReference>
<keyword evidence="9 15" id="KW-0472">Membrane</keyword>
<evidence type="ECO:0000256" key="7">
    <source>
        <dbReference type="ARBA" id="ARBA00023053"/>
    </source>
</evidence>
<evidence type="ECO:0000256" key="6">
    <source>
        <dbReference type="ARBA" id="ARBA00022989"/>
    </source>
</evidence>
<dbReference type="PANTHER" id="PTHR11690">
    <property type="entry name" value="AMILORIDE-SENSITIVE SODIUM CHANNEL-RELATED"/>
    <property type="match status" value="1"/>
</dbReference>
<evidence type="ECO:0000256" key="3">
    <source>
        <dbReference type="ARBA" id="ARBA00022448"/>
    </source>
</evidence>
<evidence type="ECO:0000256" key="8">
    <source>
        <dbReference type="ARBA" id="ARBA00023065"/>
    </source>
</evidence>
<keyword evidence="11 13" id="KW-0739">Sodium transport</keyword>
<evidence type="ECO:0000256" key="13">
    <source>
        <dbReference type="RuleBase" id="RU000679"/>
    </source>
</evidence>
<keyword evidence="17" id="KW-1185">Reference proteome</keyword>
<evidence type="ECO:0000256" key="14">
    <source>
        <dbReference type="SAM" id="MobiDB-lite"/>
    </source>
</evidence>
<accession>A0A2A6BEQ4</accession>
<keyword evidence="7" id="KW-0915">Sodium</keyword>
<dbReference type="Gene3D" id="1.10.287.770">
    <property type="entry name" value="YojJ-like"/>
    <property type="match status" value="1"/>
</dbReference>
<keyword evidence="4 13" id="KW-0894">Sodium channel</keyword>
<evidence type="ECO:0000256" key="12">
    <source>
        <dbReference type="ARBA" id="ARBA00023303"/>
    </source>
</evidence>
<evidence type="ECO:0000256" key="15">
    <source>
        <dbReference type="SAM" id="Phobius"/>
    </source>
</evidence>
<evidence type="ECO:0000313" key="17">
    <source>
        <dbReference type="Proteomes" id="UP000005239"/>
    </source>
</evidence>
<keyword evidence="6 15" id="KW-1133">Transmembrane helix</keyword>
<dbReference type="OrthoDB" id="5874059at2759"/>
<keyword evidence="10" id="KW-0325">Glycoprotein</keyword>
<feature type="region of interest" description="Disordered" evidence="14">
    <location>
        <begin position="69"/>
        <end position="88"/>
    </location>
</feature>
<evidence type="ECO:0000256" key="4">
    <source>
        <dbReference type="ARBA" id="ARBA00022461"/>
    </source>
</evidence>
<evidence type="ECO:0000256" key="11">
    <source>
        <dbReference type="ARBA" id="ARBA00023201"/>
    </source>
</evidence>
<dbReference type="Proteomes" id="UP000005239">
    <property type="component" value="Unassembled WGS sequence"/>
</dbReference>